<gene>
    <name evidence="1" type="ordered locus">BpOF4_04370</name>
</gene>
<sequence>MLHAAEEFMTLVNKETFTLFQTEINSLQQKLVSLNTFYKI</sequence>
<keyword evidence="2" id="KW-1185">Reference proteome</keyword>
<evidence type="ECO:0000313" key="1">
    <source>
        <dbReference type="EMBL" id="ADC48938.1"/>
    </source>
</evidence>
<protein>
    <submittedName>
        <fullName evidence="1">Uncharacterized protein</fullName>
    </submittedName>
</protein>
<evidence type="ECO:0000313" key="2">
    <source>
        <dbReference type="Proteomes" id="UP000001544"/>
    </source>
</evidence>
<dbReference type="STRING" id="398511.BpOF4_04370"/>
<dbReference type="EMBL" id="CP001878">
    <property type="protein sequence ID" value="ADC48938.1"/>
    <property type="molecule type" value="Genomic_DNA"/>
</dbReference>
<proteinExistence type="predicted"/>
<dbReference type="HOGENOM" id="CLU_3285135_0_0_9"/>
<name>D3FXV1_ALKPO</name>
<dbReference type="Proteomes" id="UP000001544">
    <property type="component" value="Chromosome"/>
</dbReference>
<reference evidence="1 2" key="1">
    <citation type="journal article" date="2011" name="Environ. Microbiol.">
        <title>Genome of alkaliphilic Bacillus pseudofirmus OF4 reveals adaptations that support the ability to grow in an external pH range from 7.5 to 11.4.</title>
        <authorList>
            <person name="Janto B."/>
            <person name="Ahmed A."/>
            <person name="Ito M."/>
            <person name="Liu J."/>
            <person name="Hicks D.B."/>
            <person name="Pagni S."/>
            <person name="Fackelmayer O.J."/>
            <person name="Smith T.A."/>
            <person name="Earl J."/>
            <person name="Elbourne L.D."/>
            <person name="Hassan K."/>
            <person name="Paulsen I.T."/>
            <person name="Kolsto A.B."/>
            <person name="Tourasse N.J."/>
            <person name="Ehrlich G.D."/>
            <person name="Boissy R."/>
            <person name="Ivey D.M."/>
            <person name="Li G."/>
            <person name="Xue Y."/>
            <person name="Ma Y."/>
            <person name="Hu F.Z."/>
            <person name="Krulwich T.A."/>
        </authorList>
    </citation>
    <scope>NUCLEOTIDE SEQUENCE [LARGE SCALE GENOMIC DNA]</scope>
    <source>
        <strain evidence="2">ATCC BAA-2126 / JCM 17055 / OF4</strain>
    </source>
</reference>
<organism evidence="1 2">
    <name type="scientific">Alkalihalophilus pseudofirmus (strain ATCC BAA-2126 / JCM 17055 / OF4)</name>
    <name type="common">Bacillus pseudofirmus</name>
    <dbReference type="NCBI Taxonomy" id="398511"/>
    <lineage>
        <taxon>Bacteria</taxon>
        <taxon>Bacillati</taxon>
        <taxon>Bacillota</taxon>
        <taxon>Bacilli</taxon>
        <taxon>Bacillales</taxon>
        <taxon>Bacillaceae</taxon>
        <taxon>Alkalihalophilus</taxon>
    </lineage>
</organism>
<accession>D3FXV1</accession>
<dbReference type="AlphaFoldDB" id="D3FXV1"/>
<dbReference type="KEGG" id="bpf:BpOF4_04370"/>